<feature type="transmembrane region" description="Helical" evidence="1">
    <location>
        <begin position="94"/>
        <end position="116"/>
    </location>
</feature>
<keyword evidence="1" id="KW-0472">Membrane</keyword>
<comment type="caution">
    <text evidence="2">The sequence shown here is derived from an EMBL/GenBank/DDBJ whole genome shotgun (WGS) entry which is preliminary data.</text>
</comment>
<gene>
    <name evidence="2" type="ORF">rosag_11980</name>
</gene>
<sequence>MMMVLAPHASHAPAQAPRATVYTVLADAARTRSTRWLATEGAVTVAVVAGVLLLAPRWWPLAALLASVAAYAAWGLLDRAPAGHARAWRAVQRLLVVAATASVVAALAGTAVRLFWGDAPGPYGACYRDDGRAIPCRARDGLPPARGPVI</sequence>
<organism evidence="2 3">
    <name type="scientific">Roseisolibacter agri</name>
    <dbReference type="NCBI Taxonomy" id="2014610"/>
    <lineage>
        <taxon>Bacteria</taxon>
        <taxon>Pseudomonadati</taxon>
        <taxon>Gemmatimonadota</taxon>
        <taxon>Gemmatimonadia</taxon>
        <taxon>Gemmatimonadales</taxon>
        <taxon>Gemmatimonadaceae</taxon>
        <taxon>Roseisolibacter</taxon>
    </lineage>
</organism>
<proteinExistence type="predicted"/>
<keyword evidence="3" id="KW-1185">Reference proteome</keyword>
<feature type="transmembrane region" description="Helical" evidence="1">
    <location>
        <begin position="61"/>
        <end position="82"/>
    </location>
</feature>
<evidence type="ECO:0000313" key="3">
    <source>
        <dbReference type="Proteomes" id="UP001161325"/>
    </source>
</evidence>
<keyword evidence="1" id="KW-0812">Transmembrane</keyword>
<accession>A0AA37V0K6</accession>
<dbReference type="AlphaFoldDB" id="A0AA37V0K6"/>
<name>A0AA37V0K6_9BACT</name>
<feature type="transmembrane region" description="Helical" evidence="1">
    <location>
        <begin position="36"/>
        <end position="55"/>
    </location>
</feature>
<dbReference type="Proteomes" id="UP001161325">
    <property type="component" value="Unassembled WGS sequence"/>
</dbReference>
<dbReference type="EMBL" id="BRXS01000002">
    <property type="protein sequence ID" value="GLC24685.1"/>
    <property type="molecule type" value="Genomic_DNA"/>
</dbReference>
<reference evidence="2" key="1">
    <citation type="submission" date="2022-08" db="EMBL/GenBank/DDBJ databases">
        <title>Draft genome sequencing of Roseisolibacter agri AW1220.</title>
        <authorList>
            <person name="Tobiishi Y."/>
            <person name="Tonouchi A."/>
        </authorList>
    </citation>
    <scope>NUCLEOTIDE SEQUENCE</scope>
    <source>
        <strain evidence="2">AW1220</strain>
    </source>
</reference>
<evidence type="ECO:0000256" key="1">
    <source>
        <dbReference type="SAM" id="Phobius"/>
    </source>
</evidence>
<evidence type="ECO:0000313" key="2">
    <source>
        <dbReference type="EMBL" id="GLC24685.1"/>
    </source>
</evidence>
<protein>
    <submittedName>
        <fullName evidence="2">Uncharacterized protein</fullName>
    </submittedName>
</protein>
<keyword evidence="1" id="KW-1133">Transmembrane helix</keyword>